<evidence type="ECO:0000313" key="2">
    <source>
        <dbReference type="EMBL" id="RUL82927.1"/>
    </source>
</evidence>
<evidence type="ECO:0000313" key="3">
    <source>
        <dbReference type="Proteomes" id="UP000280296"/>
    </source>
</evidence>
<feature type="region of interest" description="Disordered" evidence="1">
    <location>
        <begin position="1"/>
        <end position="60"/>
    </location>
</feature>
<dbReference type="EMBL" id="RYZH01000067">
    <property type="protein sequence ID" value="RUL82927.1"/>
    <property type="molecule type" value="Genomic_DNA"/>
</dbReference>
<organism evidence="2 3">
    <name type="scientific">Tautonia sociabilis</name>
    <dbReference type="NCBI Taxonomy" id="2080755"/>
    <lineage>
        <taxon>Bacteria</taxon>
        <taxon>Pseudomonadati</taxon>
        <taxon>Planctomycetota</taxon>
        <taxon>Planctomycetia</taxon>
        <taxon>Isosphaerales</taxon>
        <taxon>Isosphaeraceae</taxon>
        <taxon>Tautonia</taxon>
    </lineage>
</organism>
<feature type="compositionally biased region" description="Basic and acidic residues" evidence="1">
    <location>
        <begin position="46"/>
        <end position="60"/>
    </location>
</feature>
<reference evidence="2 3" key="1">
    <citation type="submission" date="2018-12" db="EMBL/GenBank/DDBJ databases">
        <authorList>
            <person name="Toschakov S.V."/>
        </authorList>
    </citation>
    <scope>NUCLEOTIDE SEQUENCE [LARGE SCALE GENOMIC DNA]</scope>
    <source>
        <strain evidence="2 3">GM2012</strain>
    </source>
</reference>
<dbReference type="AlphaFoldDB" id="A0A432MDL3"/>
<gene>
    <name evidence="2" type="ORF">TsocGM_23005</name>
</gene>
<dbReference type="Proteomes" id="UP000280296">
    <property type="component" value="Unassembled WGS sequence"/>
</dbReference>
<accession>A0A432MDL3</accession>
<reference evidence="2 3" key="2">
    <citation type="submission" date="2019-01" db="EMBL/GenBank/DDBJ databases">
        <title>Tautonia sociabilis, a novel thermotolerant planctomycete of Isosphaeraceae family, isolated from a 4000 m deep subterranean habitat.</title>
        <authorList>
            <person name="Kovaleva O.L."/>
            <person name="Elcheninov A.G."/>
            <person name="Van Heerden E."/>
            <person name="Toshchakov S.V."/>
            <person name="Novikov A."/>
            <person name="Bonch-Osmolovskaya E.A."/>
            <person name="Kublanov I.V."/>
        </authorList>
    </citation>
    <scope>NUCLEOTIDE SEQUENCE [LARGE SCALE GENOMIC DNA]</scope>
    <source>
        <strain evidence="2 3">GM2012</strain>
    </source>
</reference>
<dbReference type="RefSeq" id="WP_126727806.1">
    <property type="nucleotide sequence ID" value="NZ_RYZH01000067.1"/>
</dbReference>
<proteinExistence type="predicted"/>
<protein>
    <submittedName>
        <fullName evidence="2">Uncharacterized protein</fullName>
    </submittedName>
</protein>
<keyword evidence="3" id="KW-1185">Reference proteome</keyword>
<evidence type="ECO:0000256" key="1">
    <source>
        <dbReference type="SAM" id="MobiDB-lite"/>
    </source>
</evidence>
<name>A0A432MDL3_9BACT</name>
<comment type="caution">
    <text evidence="2">The sequence shown here is derived from an EMBL/GenBank/DDBJ whole genome shotgun (WGS) entry which is preliminary data.</text>
</comment>
<sequence>MIDAEGPGPRFDLDPDPTAEDRHRDLVRPLLGPASSDRTLAPWADLGRRDQQLWDFNPRD</sequence>